<proteinExistence type="predicted"/>
<name>A0AAN6U815_9PEZI</name>
<dbReference type="EMBL" id="MU853223">
    <property type="protein sequence ID" value="KAK4128175.1"/>
    <property type="molecule type" value="Genomic_DNA"/>
</dbReference>
<keyword evidence="1" id="KW-1133">Transmembrane helix</keyword>
<accession>A0AAN6U815</accession>
<dbReference type="GeneID" id="87832181"/>
<keyword evidence="1" id="KW-0472">Membrane</keyword>
<reference evidence="2" key="2">
    <citation type="submission" date="2023-05" db="EMBL/GenBank/DDBJ databases">
        <authorList>
            <consortium name="Lawrence Berkeley National Laboratory"/>
            <person name="Steindorff A."/>
            <person name="Hensen N."/>
            <person name="Bonometti L."/>
            <person name="Westerberg I."/>
            <person name="Brannstrom I.O."/>
            <person name="Guillou S."/>
            <person name="Cros-Aarteil S."/>
            <person name="Calhoun S."/>
            <person name="Haridas S."/>
            <person name="Kuo A."/>
            <person name="Mondo S."/>
            <person name="Pangilinan J."/>
            <person name="Riley R."/>
            <person name="Labutti K."/>
            <person name="Andreopoulos B."/>
            <person name="Lipzen A."/>
            <person name="Chen C."/>
            <person name="Yanf M."/>
            <person name="Daum C."/>
            <person name="Ng V."/>
            <person name="Clum A."/>
            <person name="Ohm R."/>
            <person name="Martin F."/>
            <person name="Silar P."/>
            <person name="Natvig D."/>
            <person name="Lalanne C."/>
            <person name="Gautier V."/>
            <person name="Ament-Velasquez S.L."/>
            <person name="Kruys A."/>
            <person name="Hutchinson M.I."/>
            <person name="Powell A.J."/>
            <person name="Barry K."/>
            <person name="Miller A.N."/>
            <person name="Grigoriev I.V."/>
            <person name="Debuchy R."/>
            <person name="Gladieux P."/>
            <person name="Thoren M.H."/>
            <person name="Johannesson H."/>
        </authorList>
    </citation>
    <scope>NUCLEOTIDE SEQUENCE</scope>
    <source>
        <strain evidence="2">CBS 731.68</strain>
    </source>
</reference>
<organism evidence="2 3">
    <name type="scientific">Parathielavia appendiculata</name>
    <dbReference type="NCBI Taxonomy" id="2587402"/>
    <lineage>
        <taxon>Eukaryota</taxon>
        <taxon>Fungi</taxon>
        <taxon>Dikarya</taxon>
        <taxon>Ascomycota</taxon>
        <taxon>Pezizomycotina</taxon>
        <taxon>Sordariomycetes</taxon>
        <taxon>Sordariomycetidae</taxon>
        <taxon>Sordariales</taxon>
        <taxon>Chaetomiaceae</taxon>
        <taxon>Parathielavia</taxon>
    </lineage>
</organism>
<evidence type="ECO:0000313" key="2">
    <source>
        <dbReference type="EMBL" id="KAK4128175.1"/>
    </source>
</evidence>
<gene>
    <name evidence="2" type="ORF">N657DRAFT_6676</name>
</gene>
<sequence length="125" mass="14156">MWNFLWYSIIIPVVVFILHGIGVLSVCTNTFQILHHISKVLLHQTLGTDRQFLSPWPWLGFHVVHGVAGQRTCVCLTTPGICAFEPADSDSSILPGTKRSRKSHWCVNLSHKPVAVPLFHFWLSR</sequence>
<feature type="transmembrane region" description="Helical" evidence="1">
    <location>
        <begin position="6"/>
        <end position="27"/>
    </location>
</feature>
<dbReference type="Proteomes" id="UP001302602">
    <property type="component" value="Unassembled WGS sequence"/>
</dbReference>
<dbReference type="RefSeq" id="XP_062651946.1">
    <property type="nucleotide sequence ID" value="XM_062795412.1"/>
</dbReference>
<dbReference type="AlphaFoldDB" id="A0AAN6U815"/>
<comment type="caution">
    <text evidence="2">The sequence shown here is derived from an EMBL/GenBank/DDBJ whole genome shotgun (WGS) entry which is preliminary data.</text>
</comment>
<keyword evidence="3" id="KW-1185">Reference proteome</keyword>
<keyword evidence="1" id="KW-0812">Transmembrane</keyword>
<protein>
    <submittedName>
        <fullName evidence="2">Uncharacterized protein</fullName>
    </submittedName>
</protein>
<evidence type="ECO:0000313" key="3">
    <source>
        <dbReference type="Proteomes" id="UP001302602"/>
    </source>
</evidence>
<reference evidence="2" key="1">
    <citation type="journal article" date="2023" name="Mol. Phylogenet. Evol.">
        <title>Genome-scale phylogeny and comparative genomics of the fungal order Sordariales.</title>
        <authorList>
            <person name="Hensen N."/>
            <person name="Bonometti L."/>
            <person name="Westerberg I."/>
            <person name="Brannstrom I.O."/>
            <person name="Guillou S."/>
            <person name="Cros-Aarteil S."/>
            <person name="Calhoun S."/>
            <person name="Haridas S."/>
            <person name="Kuo A."/>
            <person name="Mondo S."/>
            <person name="Pangilinan J."/>
            <person name="Riley R."/>
            <person name="LaButti K."/>
            <person name="Andreopoulos B."/>
            <person name="Lipzen A."/>
            <person name="Chen C."/>
            <person name="Yan M."/>
            <person name="Daum C."/>
            <person name="Ng V."/>
            <person name="Clum A."/>
            <person name="Steindorff A."/>
            <person name="Ohm R.A."/>
            <person name="Martin F."/>
            <person name="Silar P."/>
            <person name="Natvig D.O."/>
            <person name="Lalanne C."/>
            <person name="Gautier V."/>
            <person name="Ament-Velasquez S.L."/>
            <person name="Kruys A."/>
            <person name="Hutchinson M.I."/>
            <person name="Powell A.J."/>
            <person name="Barry K."/>
            <person name="Miller A.N."/>
            <person name="Grigoriev I.V."/>
            <person name="Debuchy R."/>
            <person name="Gladieux P."/>
            <person name="Hiltunen Thoren M."/>
            <person name="Johannesson H."/>
        </authorList>
    </citation>
    <scope>NUCLEOTIDE SEQUENCE</scope>
    <source>
        <strain evidence="2">CBS 731.68</strain>
    </source>
</reference>
<evidence type="ECO:0000256" key="1">
    <source>
        <dbReference type="SAM" id="Phobius"/>
    </source>
</evidence>